<protein>
    <submittedName>
        <fullName evidence="1">Uncharacterized protein</fullName>
    </submittedName>
</protein>
<accession>A0ABY2H7Y2</accession>
<keyword evidence="2" id="KW-1185">Reference proteome</keyword>
<reference evidence="1 2" key="1">
    <citation type="submission" date="2018-01" db="EMBL/GenBank/DDBJ databases">
        <title>Genome characterization of the sugarcane-associated fungus Trichoderma ghanense CCMA-1212 and their application in lignocelulose bioconversion.</title>
        <authorList>
            <person name="Steindorff A.S."/>
            <person name="Mendes T.D."/>
            <person name="Vilela E.S.D."/>
            <person name="Rodrigues D.S."/>
            <person name="Formighieri E.F."/>
            <person name="Melo I.S."/>
            <person name="Favaro L.C.L."/>
        </authorList>
    </citation>
    <scope>NUCLEOTIDE SEQUENCE [LARGE SCALE GENOMIC DNA]</scope>
    <source>
        <strain evidence="1 2">CCMA-1212</strain>
    </source>
</reference>
<dbReference type="Proteomes" id="UP001642720">
    <property type="component" value="Unassembled WGS sequence"/>
</dbReference>
<organism evidence="1 2">
    <name type="scientific">Trichoderma ghanense</name>
    <dbReference type="NCBI Taxonomy" id="65468"/>
    <lineage>
        <taxon>Eukaryota</taxon>
        <taxon>Fungi</taxon>
        <taxon>Dikarya</taxon>
        <taxon>Ascomycota</taxon>
        <taxon>Pezizomycotina</taxon>
        <taxon>Sordariomycetes</taxon>
        <taxon>Hypocreomycetidae</taxon>
        <taxon>Hypocreales</taxon>
        <taxon>Hypocreaceae</taxon>
        <taxon>Trichoderma</taxon>
    </lineage>
</organism>
<gene>
    <name evidence="1" type="ORF">CCMA1212_004067</name>
</gene>
<dbReference type="GeneID" id="300575836"/>
<dbReference type="EMBL" id="PPTA01000004">
    <property type="protein sequence ID" value="TFB04054.1"/>
    <property type="molecule type" value="Genomic_DNA"/>
</dbReference>
<comment type="caution">
    <text evidence="1">The sequence shown here is derived from an EMBL/GenBank/DDBJ whole genome shotgun (WGS) entry which is preliminary data.</text>
</comment>
<name>A0ABY2H7Y2_9HYPO</name>
<sequence length="84" mass="9218">MGLASPCARYRASTHVHTHLLAHTIGHDSFTSQGNPGCVERQAEIRANASRPYPAEKPQEFGDCMLTHMHTITGTVVVRMESIC</sequence>
<dbReference type="RefSeq" id="XP_073560255.1">
    <property type="nucleotide sequence ID" value="XM_073701386.1"/>
</dbReference>
<evidence type="ECO:0000313" key="2">
    <source>
        <dbReference type="Proteomes" id="UP001642720"/>
    </source>
</evidence>
<proteinExistence type="predicted"/>
<evidence type="ECO:0000313" key="1">
    <source>
        <dbReference type="EMBL" id="TFB04054.1"/>
    </source>
</evidence>